<evidence type="ECO:0000313" key="1">
    <source>
        <dbReference type="EMBL" id="KAB1070795.1"/>
    </source>
</evidence>
<gene>
    <name evidence="1" type="ORF">F6X53_29665</name>
</gene>
<accession>A0A6L3SQ53</accession>
<comment type="caution">
    <text evidence="1">The sequence shown here is derived from an EMBL/GenBank/DDBJ whole genome shotgun (WGS) entry which is preliminary data.</text>
</comment>
<reference evidence="1 2" key="1">
    <citation type="submission" date="2019-09" db="EMBL/GenBank/DDBJ databases">
        <title>YIM 48816 draft genome.</title>
        <authorList>
            <person name="Jiang L."/>
        </authorList>
    </citation>
    <scope>NUCLEOTIDE SEQUENCE [LARGE SCALE GENOMIC DNA]</scope>
    <source>
        <strain evidence="1 2">YIM 48816</strain>
    </source>
</reference>
<evidence type="ECO:0000313" key="2">
    <source>
        <dbReference type="Proteomes" id="UP000474159"/>
    </source>
</evidence>
<protein>
    <submittedName>
        <fullName evidence="1">Uncharacterized protein</fullName>
    </submittedName>
</protein>
<dbReference type="AlphaFoldDB" id="A0A6L3SQ53"/>
<dbReference type="EMBL" id="VZZK01000059">
    <property type="protein sequence ID" value="KAB1070795.1"/>
    <property type="molecule type" value="Genomic_DNA"/>
</dbReference>
<keyword evidence="2" id="KW-1185">Reference proteome</keyword>
<dbReference type="RefSeq" id="WP_151005141.1">
    <property type="nucleotide sequence ID" value="NZ_BPQY01000132.1"/>
</dbReference>
<sequence>MTSTYERRIRRLEAHHKPVSGGVVVLGVPGQPEPSPDEISRASHVLRVSFIAAKNGRPAEGENHASR</sequence>
<name>A0A6L3SQ53_9HYPH</name>
<organism evidence="1 2">
    <name type="scientific">Methylobacterium soli</name>
    <dbReference type="NCBI Taxonomy" id="553447"/>
    <lineage>
        <taxon>Bacteria</taxon>
        <taxon>Pseudomonadati</taxon>
        <taxon>Pseudomonadota</taxon>
        <taxon>Alphaproteobacteria</taxon>
        <taxon>Hyphomicrobiales</taxon>
        <taxon>Methylobacteriaceae</taxon>
        <taxon>Methylobacterium</taxon>
    </lineage>
</organism>
<proteinExistence type="predicted"/>
<dbReference type="Proteomes" id="UP000474159">
    <property type="component" value="Unassembled WGS sequence"/>
</dbReference>